<evidence type="ECO:0000313" key="1">
    <source>
        <dbReference type="EMBL" id="MFD2415551.1"/>
    </source>
</evidence>
<dbReference type="EMBL" id="JBHUKR010000004">
    <property type="protein sequence ID" value="MFD2415551.1"/>
    <property type="molecule type" value="Genomic_DNA"/>
</dbReference>
<accession>A0ABW5FS59</accession>
<organism evidence="1 2">
    <name type="scientific">Amycolatopsis pigmentata</name>
    <dbReference type="NCBI Taxonomy" id="450801"/>
    <lineage>
        <taxon>Bacteria</taxon>
        <taxon>Bacillati</taxon>
        <taxon>Actinomycetota</taxon>
        <taxon>Actinomycetes</taxon>
        <taxon>Pseudonocardiales</taxon>
        <taxon>Pseudonocardiaceae</taxon>
        <taxon>Amycolatopsis</taxon>
    </lineage>
</organism>
<proteinExistence type="predicted"/>
<dbReference type="Proteomes" id="UP001597417">
    <property type="component" value="Unassembled WGS sequence"/>
</dbReference>
<comment type="caution">
    <text evidence="1">The sequence shown here is derived from an EMBL/GenBank/DDBJ whole genome shotgun (WGS) entry which is preliminary data.</text>
</comment>
<keyword evidence="2" id="KW-1185">Reference proteome</keyword>
<reference evidence="2" key="1">
    <citation type="journal article" date="2019" name="Int. J. Syst. Evol. Microbiol.">
        <title>The Global Catalogue of Microorganisms (GCM) 10K type strain sequencing project: providing services to taxonomists for standard genome sequencing and annotation.</title>
        <authorList>
            <consortium name="The Broad Institute Genomics Platform"/>
            <consortium name="The Broad Institute Genome Sequencing Center for Infectious Disease"/>
            <person name="Wu L."/>
            <person name="Ma J."/>
        </authorList>
    </citation>
    <scope>NUCLEOTIDE SEQUENCE [LARGE SCALE GENOMIC DNA]</scope>
    <source>
        <strain evidence="2">CGMCC 4.7645</strain>
    </source>
</reference>
<name>A0ABW5FS59_9PSEU</name>
<dbReference type="RefSeq" id="WP_378261447.1">
    <property type="nucleotide sequence ID" value="NZ_JBHUKR010000004.1"/>
</dbReference>
<evidence type="ECO:0000313" key="2">
    <source>
        <dbReference type="Proteomes" id="UP001597417"/>
    </source>
</evidence>
<gene>
    <name evidence="1" type="ORF">ACFSXZ_04335</name>
</gene>
<protein>
    <submittedName>
        <fullName evidence="1">Uncharacterized protein</fullName>
    </submittedName>
</protein>
<sequence length="65" mass="6990">MRWPVADRAHTALDDNLGTAALIPLLDQLPDNPRILPGAVFGTFVSLDRSLGLDLPRYLGSAAHP</sequence>